<dbReference type="GeneID" id="85451915"/>
<keyword evidence="2" id="KW-1185">Reference proteome</keyword>
<dbReference type="AlphaFoldDB" id="A0AAJ0ASQ0"/>
<sequence length="118" mass="13597">MGTDDLLIVPGYWQSRTHPVCPVVEFPLVQISVPKHTRVYPMRETQTPVLDSTGGWFLPLLVSVSYFLPLEIHRRRAYEAPVFPCARHHSSDVWRRAVQTIRPKTPKRMRSQGPAFFG</sequence>
<name>A0AAJ0ASQ0_9PEZI</name>
<proteinExistence type="predicted"/>
<dbReference type="EMBL" id="JAHMHR010000008">
    <property type="protein sequence ID" value="KAK1689673.1"/>
    <property type="molecule type" value="Genomic_DNA"/>
</dbReference>
<evidence type="ECO:0000313" key="1">
    <source>
        <dbReference type="EMBL" id="KAK1689673.1"/>
    </source>
</evidence>
<gene>
    <name evidence="1" type="ORF">BDP55DRAFT_413530</name>
</gene>
<dbReference type="Proteomes" id="UP001224890">
    <property type="component" value="Unassembled WGS sequence"/>
</dbReference>
<organism evidence="1 2">
    <name type="scientific">Colletotrichum godetiae</name>
    <dbReference type="NCBI Taxonomy" id="1209918"/>
    <lineage>
        <taxon>Eukaryota</taxon>
        <taxon>Fungi</taxon>
        <taxon>Dikarya</taxon>
        <taxon>Ascomycota</taxon>
        <taxon>Pezizomycotina</taxon>
        <taxon>Sordariomycetes</taxon>
        <taxon>Hypocreomycetidae</taxon>
        <taxon>Glomerellales</taxon>
        <taxon>Glomerellaceae</taxon>
        <taxon>Colletotrichum</taxon>
        <taxon>Colletotrichum acutatum species complex</taxon>
    </lineage>
</organism>
<reference evidence="1" key="1">
    <citation type="submission" date="2021-06" db="EMBL/GenBank/DDBJ databases">
        <title>Comparative genomics, transcriptomics and evolutionary studies reveal genomic signatures of adaptation to plant cell wall in hemibiotrophic fungi.</title>
        <authorList>
            <consortium name="DOE Joint Genome Institute"/>
            <person name="Baroncelli R."/>
            <person name="Diaz J.F."/>
            <person name="Benocci T."/>
            <person name="Peng M."/>
            <person name="Battaglia E."/>
            <person name="Haridas S."/>
            <person name="Andreopoulos W."/>
            <person name="Labutti K."/>
            <person name="Pangilinan J."/>
            <person name="Floch G.L."/>
            <person name="Makela M.R."/>
            <person name="Henrissat B."/>
            <person name="Grigoriev I.V."/>
            <person name="Crouch J.A."/>
            <person name="De Vries R.P."/>
            <person name="Sukno S.A."/>
            <person name="Thon M.R."/>
        </authorList>
    </citation>
    <scope>NUCLEOTIDE SEQUENCE</scope>
    <source>
        <strain evidence="1">CBS 193.32</strain>
    </source>
</reference>
<dbReference type="RefSeq" id="XP_060433368.1">
    <property type="nucleotide sequence ID" value="XM_060567389.1"/>
</dbReference>
<protein>
    <submittedName>
        <fullName evidence="1">Uncharacterized protein</fullName>
    </submittedName>
</protein>
<accession>A0AAJ0ASQ0</accession>
<evidence type="ECO:0000313" key="2">
    <source>
        <dbReference type="Proteomes" id="UP001224890"/>
    </source>
</evidence>
<comment type="caution">
    <text evidence="1">The sequence shown here is derived from an EMBL/GenBank/DDBJ whole genome shotgun (WGS) entry which is preliminary data.</text>
</comment>